<feature type="transmembrane region" description="Helical" evidence="8">
    <location>
        <begin position="61"/>
        <end position="82"/>
    </location>
</feature>
<organism evidence="9 10">
    <name type="scientific">Porites lobata</name>
    <dbReference type="NCBI Taxonomy" id="104759"/>
    <lineage>
        <taxon>Eukaryota</taxon>
        <taxon>Metazoa</taxon>
        <taxon>Cnidaria</taxon>
        <taxon>Anthozoa</taxon>
        <taxon>Hexacorallia</taxon>
        <taxon>Scleractinia</taxon>
        <taxon>Fungiina</taxon>
        <taxon>Poritidae</taxon>
        <taxon>Porites</taxon>
    </lineage>
</organism>
<evidence type="ECO:0000256" key="4">
    <source>
        <dbReference type="ARBA" id="ARBA00022856"/>
    </source>
</evidence>
<feature type="transmembrane region" description="Helical" evidence="8">
    <location>
        <begin position="162"/>
        <end position="181"/>
    </location>
</feature>
<evidence type="ECO:0000256" key="8">
    <source>
        <dbReference type="SAM" id="Phobius"/>
    </source>
</evidence>
<dbReference type="PROSITE" id="PS01022">
    <property type="entry name" value="PTR2_1"/>
    <property type="match status" value="1"/>
</dbReference>
<reference evidence="9 10" key="1">
    <citation type="submission" date="2022-05" db="EMBL/GenBank/DDBJ databases">
        <authorList>
            <consortium name="Genoscope - CEA"/>
            <person name="William W."/>
        </authorList>
    </citation>
    <scope>NUCLEOTIDE SEQUENCE [LARGE SCALE GENOMIC DNA]</scope>
</reference>
<feature type="transmembrane region" description="Helical" evidence="8">
    <location>
        <begin position="701"/>
        <end position="722"/>
    </location>
</feature>
<feature type="transmembrane region" description="Helical" evidence="8">
    <location>
        <begin position="734"/>
        <end position="756"/>
    </location>
</feature>
<keyword evidence="7" id="KW-0813">Transport</keyword>
<feature type="transmembrane region" description="Helical" evidence="8">
    <location>
        <begin position="674"/>
        <end position="694"/>
    </location>
</feature>
<feature type="transmembrane region" description="Helical" evidence="8">
    <location>
        <begin position="102"/>
        <end position="122"/>
    </location>
</feature>
<dbReference type="SUPFAM" id="SSF103473">
    <property type="entry name" value="MFS general substrate transporter"/>
    <property type="match status" value="2"/>
</dbReference>
<evidence type="ECO:0000256" key="5">
    <source>
        <dbReference type="ARBA" id="ARBA00022989"/>
    </source>
</evidence>
<keyword evidence="10" id="KW-1185">Reference proteome</keyword>
<protein>
    <recommendedName>
        <fullName evidence="11">Solute carrier family 15 member 4</fullName>
    </recommendedName>
</protein>
<comment type="similarity">
    <text evidence="2 7">Belongs to the major facilitator superfamily. Proton-dependent oligopeptide transporter (POT/PTR) (TC 2.A.17) family.</text>
</comment>
<feature type="transmembrane region" description="Helical" evidence="8">
    <location>
        <begin position="230"/>
        <end position="249"/>
    </location>
</feature>
<comment type="caution">
    <text evidence="9">The sequence shown here is derived from an EMBL/GenBank/DDBJ whole genome shotgun (WGS) entry which is preliminary data.</text>
</comment>
<evidence type="ECO:0008006" key="11">
    <source>
        <dbReference type="Google" id="ProtNLM"/>
    </source>
</evidence>
<keyword evidence="3 7" id="KW-0812">Transmembrane</keyword>
<feature type="transmembrane region" description="Helical" evidence="8">
    <location>
        <begin position="202"/>
        <end position="224"/>
    </location>
</feature>
<accession>A0ABN8QNM4</accession>
<feature type="transmembrane region" description="Helical" evidence="8">
    <location>
        <begin position="318"/>
        <end position="341"/>
    </location>
</feature>
<keyword evidence="4" id="KW-0653">Protein transport</keyword>
<keyword evidence="6 8" id="KW-0472">Membrane</keyword>
<feature type="transmembrane region" description="Helical" evidence="8">
    <location>
        <begin position="1048"/>
        <end position="1071"/>
    </location>
</feature>
<feature type="transmembrane region" description="Helical" evidence="8">
    <location>
        <begin position="520"/>
        <end position="539"/>
    </location>
</feature>
<feature type="transmembrane region" description="Helical" evidence="8">
    <location>
        <begin position="963"/>
        <end position="980"/>
    </location>
</feature>
<dbReference type="PANTHER" id="PTHR11654">
    <property type="entry name" value="OLIGOPEPTIDE TRANSPORTER-RELATED"/>
    <property type="match status" value="1"/>
</dbReference>
<feature type="transmembrane region" description="Helical" evidence="8">
    <location>
        <begin position="475"/>
        <end position="500"/>
    </location>
</feature>
<feature type="transmembrane region" description="Helical" evidence="8">
    <location>
        <begin position="920"/>
        <end position="942"/>
    </location>
</feature>
<evidence type="ECO:0000256" key="2">
    <source>
        <dbReference type="ARBA" id="ARBA00005982"/>
    </source>
</evidence>
<dbReference type="Gene3D" id="1.20.1250.20">
    <property type="entry name" value="MFS general substrate transporter like domains"/>
    <property type="match status" value="2"/>
</dbReference>
<feature type="transmembrane region" description="Helical" evidence="8">
    <location>
        <begin position="1091"/>
        <end position="1115"/>
    </location>
</feature>
<dbReference type="InterPro" id="IPR018456">
    <property type="entry name" value="PTR2_symporter_CS"/>
</dbReference>
<dbReference type="Pfam" id="PF00854">
    <property type="entry name" value="PTR2"/>
    <property type="match status" value="2"/>
</dbReference>
<keyword evidence="4" id="KW-0571">Peptide transport</keyword>
<feature type="transmembrane region" description="Helical" evidence="8">
    <location>
        <begin position="881"/>
        <end position="900"/>
    </location>
</feature>
<feature type="transmembrane region" description="Helical" evidence="8">
    <location>
        <begin position="1017"/>
        <end position="1036"/>
    </location>
</feature>
<evidence type="ECO:0000313" key="9">
    <source>
        <dbReference type="EMBL" id="CAH3167367.1"/>
    </source>
</evidence>
<dbReference type="Proteomes" id="UP001159405">
    <property type="component" value="Unassembled WGS sequence"/>
</dbReference>
<feature type="transmembrane region" description="Helical" evidence="8">
    <location>
        <begin position="777"/>
        <end position="796"/>
    </location>
</feature>
<evidence type="ECO:0000256" key="6">
    <source>
        <dbReference type="ARBA" id="ARBA00023136"/>
    </source>
</evidence>
<keyword evidence="5 8" id="KW-1133">Transmembrane helix</keyword>
<sequence length="1139" mass="127537">MKPDRSCQFNSHCNMTAGGKEDERTALISGNAVDNGLVYSGTYPGSSTKNDDVTDGRADKLVVTLCILITEFCERLTFYGLVANMVLFCKDELDLPAPWPSTINLIFSGACYFIPLMGGWLADARLGRYNVIYGSMLIYAIGALLILPVSYNGIDHNKTMRLVYFVLSLVLVALGTGGIKANVAPLGADQLARHGPRAVEIFFIWFYWFINLGGLISFTVVVYIQQKYGFFYGYLIPAGTLLLTITVFVSGRNKYVIKTPGGSQLIETVKIIYQAVKNRQGQSAEMWLDRAKSRFGGAYTDAQVEDVKTLLRIIPMNLLFVMFFVIFPAQLQTTWLIQATYMKLEFQSFTVPPASIFSFDIIWVLVITPIVGQVVYPLLKSCGISFTSLRRIGVGMLFAAASMIVAGLVEIIRRREVEEGHFFDQVVFGKHRQASNLNVFWQIPQFLIMGCAEVLAVTTGLEFSYSQSPEHMKGVVLGIFCISTGIGYWLSSLLEVIVRSATNNKWYPSENPNEGTMECYFFLLAGLMIVNFVIFLYVASRYKYRTAPKESEKTANDREEDQIDEPEVSGFSRYLLVEFCCEDRLKAQRNDDERAALISGSGVYGGLVYSGNHSGHPDPSPGDTQATGNGKNRLVTLCILVTELCERLTFYGLTGNLVLFCKDELDLSAPWPSTIILIFMGTCYLVPLLGGWVADTYMGKYNAIYASSLLYLTGALLMLPVSNDEIAHNKTTRLVYFGLSLVMIAVGTGGIKANVAPLGADQLEQYGPRAVQRFFNWFYWFINVGSLVAFTVVVYVQQKYTFFYGYLITACSMLLAVLTFVVSRNKYIVKPPGGSQITETGKIIYQAIKNRPQPEATTWLDRAKISFGGTFSETQVEDVKALLRVIPVFLLFIVYWVIYAQMSTSWLIQGTYMKLEFESFSVPAAFLSIFDIFIILLLIPLMDHVVYPILKHYGISSSPLRRIGVGMLLATASMIVSGLVEIKRRHAVEEGQFFDQVVFREHRNASTVNIFWQVPQFLLLGSSEVLSVITGLEFAYSQSPEYLKGVVMGMFLITGGLANYITSLIVVIVRSASNNRWYPSSDPNKGELECFYFLLASLMMLNFAIFMFVASRYTYKVKPKKIPQKEYWVKGDQENEPKV</sequence>
<dbReference type="EMBL" id="CALNXK010000140">
    <property type="protein sequence ID" value="CAH3167367.1"/>
    <property type="molecule type" value="Genomic_DNA"/>
</dbReference>
<feature type="transmembrane region" description="Helical" evidence="8">
    <location>
        <begin position="391"/>
        <end position="412"/>
    </location>
</feature>
<gene>
    <name evidence="9" type="ORF">PLOB_00008634</name>
</gene>
<comment type="subcellular location">
    <subcellularLocation>
        <location evidence="1 7">Membrane</location>
        <topology evidence="1 7">Multi-pass membrane protein</topology>
    </subcellularLocation>
</comment>
<proteinExistence type="inferred from homology"/>
<feature type="transmembrane region" description="Helical" evidence="8">
    <location>
        <begin position="361"/>
        <end position="379"/>
    </location>
</feature>
<evidence type="ECO:0000256" key="3">
    <source>
        <dbReference type="ARBA" id="ARBA00022692"/>
    </source>
</evidence>
<evidence type="ECO:0000256" key="7">
    <source>
        <dbReference type="RuleBase" id="RU003755"/>
    </source>
</evidence>
<feature type="transmembrane region" description="Helical" evidence="8">
    <location>
        <begin position="802"/>
        <end position="822"/>
    </location>
</feature>
<name>A0ABN8QNM4_9CNID</name>
<dbReference type="PROSITE" id="PS01023">
    <property type="entry name" value="PTR2_2"/>
    <property type="match status" value="2"/>
</dbReference>
<dbReference type="InterPro" id="IPR000109">
    <property type="entry name" value="POT_fam"/>
</dbReference>
<evidence type="ECO:0000313" key="10">
    <source>
        <dbReference type="Proteomes" id="UP001159405"/>
    </source>
</evidence>
<feature type="transmembrane region" description="Helical" evidence="8">
    <location>
        <begin position="129"/>
        <end position="150"/>
    </location>
</feature>
<dbReference type="InterPro" id="IPR036259">
    <property type="entry name" value="MFS_trans_sf"/>
</dbReference>
<feature type="transmembrane region" description="Helical" evidence="8">
    <location>
        <begin position="443"/>
        <end position="463"/>
    </location>
</feature>
<evidence type="ECO:0000256" key="1">
    <source>
        <dbReference type="ARBA" id="ARBA00004141"/>
    </source>
</evidence>